<dbReference type="Gene3D" id="1.10.1650.10">
    <property type="match status" value="1"/>
</dbReference>
<evidence type="ECO:0000256" key="5">
    <source>
        <dbReference type="SAM" id="MobiDB-lite"/>
    </source>
</evidence>
<feature type="domain" description="Large ribosomal subunit protein eL19" evidence="6">
    <location>
        <begin position="3"/>
        <end position="146"/>
    </location>
</feature>
<dbReference type="GO" id="GO:0003735">
    <property type="term" value="F:structural constituent of ribosome"/>
    <property type="evidence" value="ECO:0007669"/>
    <property type="project" value="InterPro"/>
</dbReference>
<evidence type="ECO:0000313" key="9">
    <source>
        <dbReference type="Proteomes" id="UP000663870"/>
    </source>
</evidence>
<dbReference type="Pfam" id="PF25476">
    <property type="entry name" value="Ribosomal_L19e_C"/>
    <property type="match status" value="1"/>
</dbReference>
<evidence type="ECO:0000256" key="2">
    <source>
        <dbReference type="ARBA" id="ARBA00022980"/>
    </source>
</evidence>
<dbReference type="InterPro" id="IPR023638">
    <property type="entry name" value="Ribosomal_eL19_CS"/>
</dbReference>
<dbReference type="Proteomes" id="UP000663870">
    <property type="component" value="Unassembled WGS sequence"/>
</dbReference>
<dbReference type="AlphaFoldDB" id="A0A814TBH3"/>
<dbReference type="GO" id="GO:0022625">
    <property type="term" value="C:cytosolic large ribosomal subunit"/>
    <property type="evidence" value="ECO:0007669"/>
    <property type="project" value="InterPro"/>
</dbReference>
<dbReference type="InterPro" id="IPR057260">
    <property type="entry name" value="Ribosomal_L19e_C"/>
</dbReference>
<dbReference type="FunFam" id="1.10.1200.240:FF:000001">
    <property type="entry name" value="Ribosomal protein L19"/>
    <property type="match status" value="1"/>
</dbReference>
<dbReference type="GO" id="GO:0006412">
    <property type="term" value="P:translation"/>
    <property type="evidence" value="ECO:0007669"/>
    <property type="project" value="InterPro"/>
</dbReference>
<keyword evidence="2 4" id="KW-0689">Ribosomal protein</keyword>
<dbReference type="EMBL" id="CAJNOL010000658">
    <property type="protein sequence ID" value="CAF1156030.1"/>
    <property type="molecule type" value="Genomic_DNA"/>
</dbReference>
<feature type="region of interest" description="Disordered" evidence="5">
    <location>
        <begin position="206"/>
        <end position="246"/>
    </location>
</feature>
<dbReference type="InterPro" id="IPR033935">
    <property type="entry name" value="Ribosomal_eL19_euk"/>
</dbReference>
<dbReference type="Pfam" id="PF01280">
    <property type="entry name" value="Ribosomal_L19e"/>
    <property type="match status" value="1"/>
</dbReference>
<feature type="compositionally biased region" description="Basic residues" evidence="5">
    <location>
        <begin position="71"/>
        <end position="83"/>
    </location>
</feature>
<dbReference type="SUPFAM" id="SSF48140">
    <property type="entry name" value="Ribosomal protein L19 (L19e)"/>
    <property type="match status" value="1"/>
</dbReference>
<dbReference type="InterPro" id="IPR057259">
    <property type="entry name" value="Ribosomal_L19e"/>
</dbReference>
<protein>
    <recommendedName>
        <fullName evidence="4">Ribosomal protein L19</fullName>
    </recommendedName>
</protein>
<comment type="caution">
    <text evidence="8">The sequence shown here is derived from an EMBL/GenBank/DDBJ whole genome shotgun (WGS) entry which is preliminary data.</text>
</comment>
<dbReference type="PANTHER" id="PTHR10722">
    <property type="entry name" value="60S RIBOSOMAL PROTEIN L19"/>
    <property type="match status" value="1"/>
</dbReference>
<keyword evidence="3 4" id="KW-0687">Ribonucleoprotein</keyword>
<dbReference type="HAMAP" id="MF_01475">
    <property type="entry name" value="Ribosomal_eL19"/>
    <property type="match status" value="1"/>
</dbReference>
<dbReference type="Gene3D" id="1.10.1200.240">
    <property type="match status" value="1"/>
</dbReference>
<evidence type="ECO:0000259" key="6">
    <source>
        <dbReference type="SMART" id="SM01416"/>
    </source>
</evidence>
<gene>
    <name evidence="8" type="ORF">JXQ802_LOCUS21994</name>
    <name evidence="7" type="ORF">PYM288_LOCUS16009</name>
</gene>
<evidence type="ECO:0000313" key="7">
    <source>
        <dbReference type="EMBL" id="CAF1028541.1"/>
    </source>
</evidence>
<evidence type="ECO:0000256" key="1">
    <source>
        <dbReference type="ARBA" id="ARBA00011082"/>
    </source>
</evidence>
<accession>A0A814TBH3</accession>
<proteinExistence type="inferred from homology"/>
<evidence type="ECO:0000256" key="3">
    <source>
        <dbReference type="ARBA" id="ARBA00023274"/>
    </source>
</evidence>
<dbReference type="Proteomes" id="UP000663854">
    <property type="component" value="Unassembled WGS sequence"/>
</dbReference>
<dbReference type="FunFam" id="1.10.1650.10:FF:000001">
    <property type="entry name" value="Ribosomal protein L19"/>
    <property type="match status" value="1"/>
</dbReference>
<keyword evidence="9" id="KW-1185">Reference proteome</keyword>
<dbReference type="InterPro" id="IPR039547">
    <property type="entry name" value="Ribosomal_eL19"/>
</dbReference>
<comment type="similarity">
    <text evidence="1 4">Belongs to the eukaryotic ribosomal protein eL19 family.</text>
</comment>
<dbReference type="InterPro" id="IPR035970">
    <property type="entry name" value="60S_ribosomal_eL19_sf"/>
</dbReference>
<sequence>MSSLRVQKRLASSILGCGNKKIWLDPNEANEISNANTRQSVRKLIKDGLIIKKPVAVHSRFRTRKNNEARRKGRHMGHGKRKGTANARMPVKIVWIRRMRVLRRLLKKYRAAKKIDRHLYHELYLKCKGNVFKNKRVLMEFIHKKKAEVQRTKMLSDQAVARRERTKEKRIRREQRILQKRTDLMGKQQEDDDTNVAVQQAIEQQVQTPVVAPTSKSQQQQAPTKTVVKQDKKQEKQPQQTQQKKK</sequence>
<reference evidence="8" key="1">
    <citation type="submission" date="2021-02" db="EMBL/GenBank/DDBJ databases">
        <authorList>
            <person name="Nowell W R."/>
        </authorList>
    </citation>
    <scope>NUCLEOTIDE SEQUENCE</scope>
</reference>
<feature type="region of interest" description="Disordered" evidence="5">
    <location>
        <begin position="180"/>
        <end position="199"/>
    </location>
</feature>
<dbReference type="GO" id="GO:0003723">
    <property type="term" value="F:RNA binding"/>
    <property type="evidence" value="ECO:0007669"/>
    <property type="project" value="InterPro"/>
</dbReference>
<dbReference type="PROSITE" id="PS00526">
    <property type="entry name" value="RIBOSOMAL_L19E"/>
    <property type="match status" value="1"/>
</dbReference>
<dbReference type="NCBIfam" id="NF006343">
    <property type="entry name" value="PRK08570.1"/>
    <property type="match status" value="1"/>
</dbReference>
<dbReference type="InterPro" id="IPR015972">
    <property type="entry name" value="Ribosomal_eL19_dom1"/>
</dbReference>
<feature type="compositionally biased region" description="Polar residues" evidence="5">
    <location>
        <begin position="214"/>
        <end position="224"/>
    </location>
</feature>
<name>A0A814TBH3_9BILA</name>
<evidence type="ECO:0000256" key="4">
    <source>
        <dbReference type="RuleBase" id="RU000574"/>
    </source>
</evidence>
<dbReference type="CDD" id="cd01417">
    <property type="entry name" value="Ribosomal_L19e_E"/>
    <property type="match status" value="1"/>
</dbReference>
<dbReference type="InterPro" id="IPR000196">
    <property type="entry name" value="Ribosomal_eL19_dom"/>
</dbReference>
<feature type="compositionally biased region" description="Low complexity" evidence="5">
    <location>
        <begin position="237"/>
        <end position="246"/>
    </location>
</feature>
<dbReference type="SMART" id="SM01416">
    <property type="entry name" value="Ribosomal_L19e"/>
    <property type="match status" value="1"/>
</dbReference>
<feature type="region of interest" description="Disordered" evidence="5">
    <location>
        <begin position="62"/>
        <end position="84"/>
    </location>
</feature>
<evidence type="ECO:0000313" key="8">
    <source>
        <dbReference type="EMBL" id="CAF1156030.1"/>
    </source>
</evidence>
<dbReference type="EMBL" id="CAJNOH010000400">
    <property type="protein sequence ID" value="CAF1028541.1"/>
    <property type="molecule type" value="Genomic_DNA"/>
</dbReference>
<organism evidence="8 9">
    <name type="scientific">Rotaria sordida</name>
    <dbReference type="NCBI Taxonomy" id="392033"/>
    <lineage>
        <taxon>Eukaryota</taxon>
        <taxon>Metazoa</taxon>
        <taxon>Spiralia</taxon>
        <taxon>Gnathifera</taxon>
        <taxon>Rotifera</taxon>
        <taxon>Eurotatoria</taxon>
        <taxon>Bdelloidea</taxon>
        <taxon>Philodinida</taxon>
        <taxon>Philodinidae</taxon>
        <taxon>Rotaria</taxon>
    </lineage>
</organism>